<evidence type="ECO:0000313" key="4">
    <source>
        <dbReference type="Proteomes" id="UP000198287"/>
    </source>
</evidence>
<keyword evidence="1" id="KW-1133">Transmembrane helix</keyword>
<feature type="signal peptide" evidence="2">
    <location>
        <begin position="1"/>
        <end position="20"/>
    </location>
</feature>
<evidence type="ECO:0000313" key="3">
    <source>
        <dbReference type="EMBL" id="OXA46899.1"/>
    </source>
</evidence>
<evidence type="ECO:0000256" key="2">
    <source>
        <dbReference type="SAM" id="SignalP"/>
    </source>
</evidence>
<accession>A0A226DNW6</accession>
<keyword evidence="1" id="KW-0812">Transmembrane</keyword>
<organism evidence="3 4">
    <name type="scientific">Folsomia candida</name>
    <name type="common">Springtail</name>
    <dbReference type="NCBI Taxonomy" id="158441"/>
    <lineage>
        <taxon>Eukaryota</taxon>
        <taxon>Metazoa</taxon>
        <taxon>Ecdysozoa</taxon>
        <taxon>Arthropoda</taxon>
        <taxon>Hexapoda</taxon>
        <taxon>Collembola</taxon>
        <taxon>Entomobryomorpha</taxon>
        <taxon>Isotomoidea</taxon>
        <taxon>Isotomidae</taxon>
        <taxon>Proisotominae</taxon>
        <taxon>Folsomia</taxon>
    </lineage>
</organism>
<reference evidence="3 4" key="1">
    <citation type="submission" date="2015-12" db="EMBL/GenBank/DDBJ databases">
        <title>The genome of Folsomia candida.</title>
        <authorList>
            <person name="Faddeeva A."/>
            <person name="Derks M.F."/>
            <person name="Anvar Y."/>
            <person name="Smit S."/>
            <person name="Van Straalen N."/>
            <person name="Roelofs D."/>
        </authorList>
    </citation>
    <scope>NUCLEOTIDE SEQUENCE [LARGE SCALE GENOMIC DNA]</scope>
    <source>
        <strain evidence="3 4">VU population</strain>
        <tissue evidence="3">Whole body</tissue>
    </source>
</reference>
<feature type="transmembrane region" description="Helical" evidence="1">
    <location>
        <begin position="479"/>
        <end position="504"/>
    </location>
</feature>
<keyword evidence="2" id="KW-0732">Signal</keyword>
<dbReference type="Proteomes" id="UP000198287">
    <property type="component" value="Unassembled WGS sequence"/>
</dbReference>
<proteinExistence type="predicted"/>
<keyword evidence="1" id="KW-0472">Membrane</keyword>
<feature type="transmembrane region" description="Helical" evidence="1">
    <location>
        <begin position="524"/>
        <end position="543"/>
    </location>
</feature>
<feature type="chain" id="PRO_5012488733" evidence="2">
    <location>
        <begin position="21"/>
        <end position="572"/>
    </location>
</feature>
<sequence length="572" mass="66733">MSRDFTVLILAFATVHITLSATLNFQHNPNCLLMITQVPSSSSLSIQHEHYLSSAHQGGFEVKTLNFNDPRSFLRWKMCCYEIVLFYDGGDIKLFNDTFTDWGYHNNVMLYFVFSTRGYHIWNIDNNYFAYFLHFSVPIYVIIMDFKKNIISTALINPTNESSWKIVLPNEDINGNMSHMFPSGEVLTKSRLLFDNNQNQFRLPMYSNWERQMKGKDCENPRIFLSESSGCHNAFGGLHILQRRLNITYSSIGQQSNQFSKFGVAAKFRHVSYPWGEAFHLEKTLDFRVFYCQKNPVLLSLKISKFFTILDPWTWMLCIIVSIFLGITKLGGFKLYAPITDNLIRWRLSGRKNLPNFEDYLYKGDISSTQVKLGEYSAAAVFADQIAFQRNSIFMQRNLYFLKTNYVNVTCNMVNEIFHKTNVVWQFQYFGLQGLHRNLRWMSATGLLLLYDNLFKFVGDRNVRKLPFPKPKDTGALENLVIAFQLYLLFGGIAISFYLLEIAVFKINLHLQKILNLWFKMRSIFRTVGTGIICVLLTVKNTYTTVIQNLINFKSRVISTFNWMVYTFKNYH</sequence>
<protein>
    <submittedName>
        <fullName evidence="3">Uncharacterized protein</fullName>
    </submittedName>
</protein>
<evidence type="ECO:0000256" key="1">
    <source>
        <dbReference type="SAM" id="Phobius"/>
    </source>
</evidence>
<feature type="transmembrane region" description="Helical" evidence="1">
    <location>
        <begin position="313"/>
        <end position="337"/>
    </location>
</feature>
<dbReference type="AlphaFoldDB" id="A0A226DNW6"/>
<keyword evidence="4" id="KW-1185">Reference proteome</keyword>
<name>A0A226DNW6_FOLCA</name>
<dbReference type="EMBL" id="LNIX01000014">
    <property type="protein sequence ID" value="OXA46899.1"/>
    <property type="molecule type" value="Genomic_DNA"/>
</dbReference>
<gene>
    <name evidence="3" type="ORF">Fcan01_18161</name>
</gene>
<comment type="caution">
    <text evidence="3">The sequence shown here is derived from an EMBL/GenBank/DDBJ whole genome shotgun (WGS) entry which is preliminary data.</text>
</comment>